<sequence>MPESSRQAPKLFAHCFGIECFKDTVFTVIDANSHDSANSDTESNQHPVCGVTCSCSVMA</sequence>
<evidence type="ECO:0000313" key="1">
    <source>
        <dbReference type="EMBL" id="KAF5898610.1"/>
    </source>
</evidence>
<organism evidence="1 2">
    <name type="scientific">Clarias magur</name>
    <name type="common">Asian catfish</name>
    <name type="synonym">Macropteronotus magur</name>
    <dbReference type="NCBI Taxonomy" id="1594786"/>
    <lineage>
        <taxon>Eukaryota</taxon>
        <taxon>Metazoa</taxon>
        <taxon>Chordata</taxon>
        <taxon>Craniata</taxon>
        <taxon>Vertebrata</taxon>
        <taxon>Euteleostomi</taxon>
        <taxon>Actinopterygii</taxon>
        <taxon>Neopterygii</taxon>
        <taxon>Teleostei</taxon>
        <taxon>Ostariophysi</taxon>
        <taxon>Siluriformes</taxon>
        <taxon>Clariidae</taxon>
        <taxon>Clarias</taxon>
    </lineage>
</organism>
<comment type="caution">
    <text evidence="1">The sequence shown here is derived from an EMBL/GenBank/DDBJ whole genome shotgun (WGS) entry which is preliminary data.</text>
</comment>
<feature type="non-terminal residue" evidence="1">
    <location>
        <position position="59"/>
    </location>
</feature>
<dbReference type="EMBL" id="QNUK01000194">
    <property type="protein sequence ID" value="KAF5898610.1"/>
    <property type="molecule type" value="Genomic_DNA"/>
</dbReference>
<reference evidence="1" key="1">
    <citation type="submission" date="2020-07" db="EMBL/GenBank/DDBJ databases">
        <title>Clarias magur genome sequencing, assembly and annotation.</title>
        <authorList>
            <person name="Kushwaha B."/>
            <person name="Kumar R."/>
            <person name="Das P."/>
            <person name="Joshi C.G."/>
            <person name="Kumar D."/>
            <person name="Nagpure N.S."/>
            <person name="Pandey M."/>
            <person name="Agarwal S."/>
            <person name="Srivastava S."/>
            <person name="Singh M."/>
            <person name="Sahoo L."/>
            <person name="Jayasankar P."/>
            <person name="Meher P.K."/>
            <person name="Koringa P.G."/>
            <person name="Iquebal M.A."/>
            <person name="Das S.P."/>
            <person name="Bit A."/>
            <person name="Patnaik S."/>
            <person name="Patel N."/>
            <person name="Shah T.M."/>
            <person name="Hinsu A."/>
            <person name="Jena J.K."/>
        </authorList>
    </citation>
    <scope>NUCLEOTIDE SEQUENCE</scope>
    <source>
        <strain evidence="1">CIFAMagur01</strain>
        <tissue evidence="1">Testis</tissue>
    </source>
</reference>
<gene>
    <name evidence="1" type="ORF">DAT39_011684</name>
</gene>
<name>A0A8J4UNB3_CLAMG</name>
<dbReference type="Proteomes" id="UP000727407">
    <property type="component" value="Unassembled WGS sequence"/>
</dbReference>
<protein>
    <submittedName>
        <fullName evidence="1">Uncharacterized protein</fullName>
    </submittedName>
</protein>
<keyword evidence="2" id="KW-1185">Reference proteome</keyword>
<dbReference type="AlphaFoldDB" id="A0A8J4UNB3"/>
<accession>A0A8J4UNB3</accession>
<proteinExistence type="predicted"/>
<evidence type="ECO:0000313" key="2">
    <source>
        <dbReference type="Proteomes" id="UP000727407"/>
    </source>
</evidence>